<proteinExistence type="predicted"/>
<evidence type="ECO:0000313" key="1">
    <source>
        <dbReference type="EMBL" id="KAJ7373288.1"/>
    </source>
</evidence>
<dbReference type="AlphaFoldDB" id="A0A9X0CT65"/>
<gene>
    <name evidence="1" type="ORF">OS493_012879</name>
</gene>
<sequence>MDTCAAGNFCQLYHDNDSLRNGHSRLDVECEFCLQWYHSECVTFNPEYLELTSSQPVCCGCHLLDVFEGTLREDLRNGVHFVNVLYMYDSNRYQKQQLKTLISTIVGGKRASKRKSLYPLVPLGEIDKILGLRVRNFITNCRLGLDDEMVEKVVTPEVLVWILATSKNLSRAKAEELIFHNCNKIN</sequence>
<dbReference type="EMBL" id="MU826831">
    <property type="protein sequence ID" value="KAJ7373288.1"/>
    <property type="molecule type" value="Genomic_DNA"/>
</dbReference>
<reference evidence="1" key="1">
    <citation type="submission" date="2023-01" db="EMBL/GenBank/DDBJ databases">
        <title>Genome assembly of the deep-sea coral Lophelia pertusa.</title>
        <authorList>
            <person name="Herrera S."/>
            <person name="Cordes E."/>
        </authorList>
    </citation>
    <scope>NUCLEOTIDE SEQUENCE</scope>
    <source>
        <strain evidence="1">USNM1676648</strain>
        <tissue evidence="1">Polyp</tissue>
    </source>
</reference>
<organism evidence="1 2">
    <name type="scientific">Desmophyllum pertusum</name>
    <dbReference type="NCBI Taxonomy" id="174260"/>
    <lineage>
        <taxon>Eukaryota</taxon>
        <taxon>Metazoa</taxon>
        <taxon>Cnidaria</taxon>
        <taxon>Anthozoa</taxon>
        <taxon>Hexacorallia</taxon>
        <taxon>Scleractinia</taxon>
        <taxon>Caryophylliina</taxon>
        <taxon>Caryophylliidae</taxon>
        <taxon>Desmophyllum</taxon>
    </lineage>
</organism>
<protein>
    <submittedName>
        <fullName evidence="1">Uncharacterized protein</fullName>
    </submittedName>
</protein>
<dbReference type="Proteomes" id="UP001163046">
    <property type="component" value="Unassembled WGS sequence"/>
</dbReference>
<evidence type="ECO:0000313" key="2">
    <source>
        <dbReference type="Proteomes" id="UP001163046"/>
    </source>
</evidence>
<accession>A0A9X0CT65</accession>
<comment type="caution">
    <text evidence="1">The sequence shown here is derived from an EMBL/GenBank/DDBJ whole genome shotgun (WGS) entry which is preliminary data.</text>
</comment>
<name>A0A9X0CT65_9CNID</name>
<keyword evidence="2" id="KW-1185">Reference proteome</keyword>